<evidence type="ECO:0000256" key="3">
    <source>
        <dbReference type="ARBA" id="ARBA00022692"/>
    </source>
</evidence>
<evidence type="ECO:0000256" key="7">
    <source>
        <dbReference type="SAM" id="Phobius"/>
    </source>
</evidence>
<organism evidence="8 9">
    <name type="scientific">Durusdinium trenchii</name>
    <dbReference type="NCBI Taxonomy" id="1381693"/>
    <lineage>
        <taxon>Eukaryota</taxon>
        <taxon>Sar</taxon>
        <taxon>Alveolata</taxon>
        <taxon>Dinophyceae</taxon>
        <taxon>Suessiales</taxon>
        <taxon>Symbiodiniaceae</taxon>
        <taxon>Durusdinium</taxon>
    </lineage>
</organism>
<dbReference type="Pfam" id="PF05620">
    <property type="entry name" value="TMEM208_SND2"/>
    <property type="match status" value="2"/>
</dbReference>
<feature type="non-terminal residue" evidence="8">
    <location>
        <position position="135"/>
    </location>
</feature>
<comment type="subcellular location">
    <subcellularLocation>
        <location evidence="1">Endoplasmic reticulum membrane</location>
        <topology evidence="1">Multi-pass membrane protein</topology>
    </subcellularLocation>
</comment>
<accession>A0ABP0RGX7</accession>
<evidence type="ECO:0000256" key="5">
    <source>
        <dbReference type="ARBA" id="ARBA00022989"/>
    </source>
</evidence>
<evidence type="ECO:0000256" key="4">
    <source>
        <dbReference type="ARBA" id="ARBA00022824"/>
    </source>
</evidence>
<feature type="transmembrane region" description="Helical" evidence="7">
    <location>
        <begin position="46"/>
        <end position="65"/>
    </location>
</feature>
<keyword evidence="4" id="KW-0256">Endoplasmic reticulum</keyword>
<evidence type="ECO:0000256" key="6">
    <source>
        <dbReference type="ARBA" id="ARBA00023136"/>
    </source>
</evidence>
<evidence type="ECO:0000313" key="9">
    <source>
        <dbReference type="Proteomes" id="UP001642464"/>
    </source>
</evidence>
<keyword evidence="6 7" id="KW-0472">Membrane</keyword>
<proteinExistence type="inferred from homology"/>
<dbReference type="PANTHER" id="PTHR13505">
    <property type="entry name" value="TRANSMEMBRANE PROTEIN 208"/>
    <property type="match status" value="1"/>
</dbReference>
<dbReference type="InterPro" id="IPR008506">
    <property type="entry name" value="SND2/TMEM208"/>
</dbReference>
<protein>
    <submittedName>
        <fullName evidence="8">Uncharacterized protein</fullName>
    </submittedName>
</protein>
<keyword evidence="3 7" id="KW-0812">Transmembrane</keyword>
<evidence type="ECO:0000313" key="8">
    <source>
        <dbReference type="EMBL" id="CAK9099628.1"/>
    </source>
</evidence>
<keyword evidence="9" id="KW-1185">Reference proteome</keyword>
<reference evidence="8 9" key="1">
    <citation type="submission" date="2024-02" db="EMBL/GenBank/DDBJ databases">
        <authorList>
            <person name="Chen Y."/>
            <person name="Shah S."/>
            <person name="Dougan E. K."/>
            <person name="Thang M."/>
            <person name="Chan C."/>
        </authorList>
    </citation>
    <scope>NUCLEOTIDE SEQUENCE [LARGE SCALE GENOMIC DNA]</scope>
</reference>
<feature type="transmembrane region" description="Helical" evidence="7">
    <location>
        <begin position="17"/>
        <end position="34"/>
    </location>
</feature>
<feature type="transmembrane region" description="Helical" evidence="7">
    <location>
        <begin position="77"/>
        <end position="102"/>
    </location>
</feature>
<evidence type="ECO:0000256" key="2">
    <source>
        <dbReference type="ARBA" id="ARBA00009950"/>
    </source>
</evidence>
<evidence type="ECO:0000256" key="1">
    <source>
        <dbReference type="ARBA" id="ARBA00004477"/>
    </source>
</evidence>
<gene>
    <name evidence="8" type="ORF">SCF082_LOCUS46659</name>
</gene>
<keyword evidence="5 7" id="KW-1133">Transmembrane helix</keyword>
<dbReference type="EMBL" id="CAXAMM010041483">
    <property type="protein sequence ID" value="CAK9099628.1"/>
    <property type="molecule type" value="Genomic_DNA"/>
</dbReference>
<name>A0ABP0RGX7_9DINO</name>
<sequence>MAGQADKKQAKKAETSIQYYLYAIIGVNALYFLLRVIRSWSSMGKWNLCGMLLFTGVSYFTFGAIKSSLEVGANFEMYLDLFIVNLVTQSLVTFSDCGWLLYLTVPGYGGWKVLKFVLDYVFTPTEAELAENDPE</sequence>
<dbReference type="PANTHER" id="PTHR13505:SF7">
    <property type="entry name" value="TRANSMEMBRANE PROTEIN 208"/>
    <property type="match status" value="1"/>
</dbReference>
<dbReference type="Proteomes" id="UP001642464">
    <property type="component" value="Unassembled WGS sequence"/>
</dbReference>
<comment type="caution">
    <text evidence="8">The sequence shown here is derived from an EMBL/GenBank/DDBJ whole genome shotgun (WGS) entry which is preliminary data.</text>
</comment>
<comment type="similarity">
    <text evidence="2">Belongs to the TMEM208 family.</text>
</comment>